<evidence type="ECO:0000313" key="3">
    <source>
        <dbReference type="EMBL" id="CAG8618895.1"/>
    </source>
</evidence>
<dbReference type="Gene3D" id="1.10.30.10">
    <property type="entry name" value="High mobility group box domain"/>
    <property type="match status" value="1"/>
</dbReference>
<evidence type="ECO:0000256" key="1">
    <source>
        <dbReference type="SAM" id="MobiDB-lite"/>
    </source>
</evidence>
<accession>A0A9N9GNP8</accession>
<protein>
    <submittedName>
        <fullName evidence="3">9118_t:CDS:1</fullName>
    </submittedName>
</protein>
<name>A0A9N9GNP8_FUNMO</name>
<reference evidence="3" key="1">
    <citation type="submission" date="2021-06" db="EMBL/GenBank/DDBJ databases">
        <authorList>
            <person name="Kallberg Y."/>
            <person name="Tangrot J."/>
            <person name="Rosling A."/>
        </authorList>
    </citation>
    <scope>NUCLEOTIDE SEQUENCE</scope>
    <source>
        <strain evidence="3">87-6 pot B 2015</strain>
    </source>
</reference>
<evidence type="ECO:0000313" key="4">
    <source>
        <dbReference type="Proteomes" id="UP000789375"/>
    </source>
</evidence>
<dbReference type="Pfam" id="PF00505">
    <property type="entry name" value="HMG_box"/>
    <property type="match status" value="1"/>
</dbReference>
<dbReference type="EMBL" id="CAJVPP010003037">
    <property type="protein sequence ID" value="CAG8618895.1"/>
    <property type="molecule type" value="Genomic_DNA"/>
</dbReference>
<dbReference type="InterPro" id="IPR036910">
    <property type="entry name" value="HMG_box_dom_sf"/>
</dbReference>
<dbReference type="SUPFAM" id="SSF47095">
    <property type="entry name" value="HMG-box"/>
    <property type="match status" value="1"/>
</dbReference>
<dbReference type="Proteomes" id="UP000789375">
    <property type="component" value="Unassembled WGS sequence"/>
</dbReference>
<keyword evidence="4" id="KW-1185">Reference proteome</keyword>
<dbReference type="AlphaFoldDB" id="A0A9N9GNP8"/>
<feature type="domain" description="HMG box" evidence="2">
    <location>
        <begin position="69"/>
        <end position="128"/>
    </location>
</feature>
<comment type="caution">
    <text evidence="3">The sequence shown here is derived from an EMBL/GenBank/DDBJ whole genome shotgun (WGS) entry which is preliminary data.</text>
</comment>
<feature type="region of interest" description="Disordered" evidence="1">
    <location>
        <begin position="261"/>
        <end position="285"/>
    </location>
</feature>
<dbReference type="InterPro" id="IPR009071">
    <property type="entry name" value="HMG_box_dom"/>
</dbReference>
<sequence>MDTLLSFQTCEINSIQENELTNVKCNPSQPNTMDDLNSFSIKRPPFPPSIDTEYLVENLLKRKSKNPKMPNEFFIYRAALVKELKANNYKIKMTNLSTLASRSWNQEPSQVKSEYRKLARETERQYLKIRSIEMSNTINNSGKNSDGKKRISKNVVLPSKPVSHDNSITVLPDIVDGTMSPLPEINDDVTTIMRPTLVYQPYPSHIWSQSHYEYDMNDFMLMENNSIFTTYNENELYLTPSQLEKNDTAVYPYIDSLSTFSSENSSPISNSLSYPPSPLSSSSLPISSTNANTITNTNELNNESNSFFASSSSPIFGLEDYNLNALMINN</sequence>
<gene>
    <name evidence="3" type="ORF">FMOSSE_LOCUS9867</name>
</gene>
<proteinExistence type="predicted"/>
<organism evidence="3 4">
    <name type="scientific">Funneliformis mosseae</name>
    <name type="common">Endomycorrhizal fungus</name>
    <name type="synonym">Glomus mosseae</name>
    <dbReference type="NCBI Taxonomy" id="27381"/>
    <lineage>
        <taxon>Eukaryota</taxon>
        <taxon>Fungi</taxon>
        <taxon>Fungi incertae sedis</taxon>
        <taxon>Mucoromycota</taxon>
        <taxon>Glomeromycotina</taxon>
        <taxon>Glomeromycetes</taxon>
        <taxon>Glomerales</taxon>
        <taxon>Glomeraceae</taxon>
        <taxon>Funneliformis</taxon>
    </lineage>
</organism>
<evidence type="ECO:0000259" key="2">
    <source>
        <dbReference type="Pfam" id="PF00505"/>
    </source>
</evidence>